<organism evidence="13 14">
    <name type="scientific">Chrysophaeum taylorii</name>
    <dbReference type="NCBI Taxonomy" id="2483200"/>
    <lineage>
        <taxon>Eukaryota</taxon>
        <taxon>Sar</taxon>
        <taxon>Stramenopiles</taxon>
        <taxon>Ochrophyta</taxon>
        <taxon>Pelagophyceae</taxon>
        <taxon>Pelagomonadales</taxon>
        <taxon>Pelagomonadaceae</taxon>
        <taxon>Chrysophaeum</taxon>
    </lineage>
</organism>
<evidence type="ECO:0000256" key="12">
    <source>
        <dbReference type="RuleBase" id="RU361159"/>
    </source>
</evidence>
<dbReference type="PROSITE" id="PS51409">
    <property type="entry name" value="ARGINASE_2"/>
    <property type="match status" value="1"/>
</dbReference>
<evidence type="ECO:0000256" key="2">
    <source>
        <dbReference type="ARBA" id="ARBA00012168"/>
    </source>
</evidence>
<dbReference type="EMBL" id="JAQMWT010000479">
    <property type="protein sequence ID" value="KAJ8600763.1"/>
    <property type="molecule type" value="Genomic_DNA"/>
</dbReference>
<feature type="binding site" evidence="9">
    <location>
        <position position="275"/>
    </location>
    <ligand>
        <name>Mn(2+)</name>
        <dbReference type="ChEBI" id="CHEBI:29035"/>
        <label>1</label>
    </ligand>
</feature>
<keyword evidence="6 11" id="KW-0378">Hydrolase</keyword>
<dbReference type="InterPro" id="IPR020855">
    <property type="entry name" value="Ureohydrolase_Mn_BS"/>
</dbReference>
<keyword evidence="14" id="KW-1185">Reference proteome</keyword>
<reference evidence="13" key="1">
    <citation type="submission" date="2023-01" db="EMBL/GenBank/DDBJ databases">
        <title>Metagenome sequencing of chrysophaentin producing Chrysophaeum taylorii.</title>
        <authorList>
            <person name="Davison J."/>
            <person name="Bewley C."/>
        </authorList>
    </citation>
    <scope>NUCLEOTIDE SEQUENCE</scope>
    <source>
        <strain evidence="13">NIES-1699</strain>
    </source>
</reference>
<dbReference type="PROSITE" id="PS01053">
    <property type="entry name" value="ARGINASE_1"/>
    <property type="match status" value="1"/>
</dbReference>
<evidence type="ECO:0000256" key="6">
    <source>
        <dbReference type="ARBA" id="ARBA00022801"/>
    </source>
</evidence>
<name>A0AAD7XIL6_9STRA</name>
<evidence type="ECO:0000256" key="8">
    <source>
        <dbReference type="ARBA" id="ARBA00047391"/>
    </source>
</evidence>
<evidence type="ECO:0000256" key="10">
    <source>
        <dbReference type="PROSITE-ProRule" id="PRU00742"/>
    </source>
</evidence>
<keyword evidence="4 12" id="KW-0056">Arginine metabolism</keyword>
<dbReference type="GO" id="GO:0004053">
    <property type="term" value="F:arginase activity"/>
    <property type="evidence" value="ECO:0007669"/>
    <property type="project" value="UniProtKB-EC"/>
</dbReference>
<dbReference type="Gene3D" id="3.40.800.10">
    <property type="entry name" value="Ureohydrolase domain"/>
    <property type="match status" value="1"/>
</dbReference>
<evidence type="ECO:0000313" key="13">
    <source>
        <dbReference type="EMBL" id="KAJ8600763.1"/>
    </source>
</evidence>
<protein>
    <recommendedName>
        <fullName evidence="3 12">Arginase</fullName>
        <ecNumber evidence="2 12">3.5.3.1</ecNumber>
    </recommendedName>
</protein>
<evidence type="ECO:0000256" key="11">
    <source>
        <dbReference type="RuleBase" id="RU003684"/>
    </source>
</evidence>
<feature type="binding site" evidence="9">
    <location>
        <position position="136"/>
    </location>
    <ligand>
        <name>Mn(2+)</name>
        <dbReference type="ChEBI" id="CHEBI:29035"/>
        <label>1</label>
    </ligand>
</feature>
<dbReference type="GO" id="GO:0005829">
    <property type="term" value="C:cytosol"/>
    <property type="evidence" value="ECO:0007669"/>
    <property type="project" value="TreeGrafter"/>
</dbReference>
<dbReference type="InterPro" id="IPR014033">
    <property type="entry name" value="Arginase"/>
</dbReference>
<evidence type="ECO:0000313" key="14">
    <source>
        <dbReference type="Proteomes" id="UP001230188"/>
    </source>
</evidence>
<feature type="binding site" evidence="9">
    <location>
        <position position="159"/>
    </location>
    <ligand>
        <name>Mn(2+)</name>
        <dbReference type="ChEBI" id="CHEBI:29035"/>
        <label>1</label>
    </ligand>
</feature>
<evidence type="ECO:0000256" key="3">
    <source>
        <dbReference type="ARBA" id="ARBA00018123"/>
    </source>
</evidence>
<comment type="similarity">
    <text evidence="10 11">Belongs to the arginase family.</text>
</comment>
<accession>A0AAD7XIL6</accession>
<dbReference type="GO" id="GO:0006525">
    <property type="term" value="P:arginine metabolic process"/>
    <property type="evidence" value="ECO:0007669"/>
    <property type="project" value="UniProtKB-KW"/>
</dbReference>
<feature type="binding site" evidence="9">
    <location>
        <position position="273"/>
    </location>
    <ligand>
        <name>Mn(2+)</name>
        <dbReference type="ChEBI" id="CHEBI:29035"/>
        <label>1</label>
    </ligand>
</feature>
<sequence length="349" mass="36859">MQRRLLSGGPHAGLGVGNIRNTRERVAELAEASIAAPAFLRQPATVAIIGAPQNRGQPYIGTDRGPALLRRAGVREMLASLGWRVDDRGDCDMGGPVEAGWPKNAAAVEAGSRSLFEAAKRAHADGCLVLALGGDHSIALGSVAAAIASRPETRILWVDAHADCNTPETSRSGNMHGMPLGYLLGLDGSMGWLPRLDPRHLAFVGLRDVDPEERKTLRRLRDDGAFVSTMKEVDGLGIGGVMREALEALGFFRGGHHDEKSNKNSPPLHLSFDIDAIDPQIAPATGTVVRGGLSFREAHYVCEAVWETGALGSMDIVEVNDGLTDAAQAQETVDLAAALVVSACGDVIC</sequence>
<dbReference type="InterPro" id="IPR006035">
    <property type="entry name" value="Ureohydrolase"/>
</dbReference>
<comment type="pathway">
    <text evidence="1">Nitrogen metabolism; urea cycle; L-ornithine and urea from L-arginine: step 1/1.</text>
</comment>
<dbReference type="InterPro" id="IPR023696">
    <property type="entry name" value="Ureohydrolase_dom_sf"/>
</dbReference>
<comment type="catalytic activity">
    <reaction evidence="8 12">
        <text>L-arginine + H2O = urea + L-ornithine</text>
        <dbReference type="Rhea" id="RHEA:20569"/>
        <dbReference type="ChEBI" id="CHEBI:15377"/>
        <dbReference type="ChEBI" id="CHEBI:16199"/>
        <dbReference type="ChEBI" id="CHEBI:32682"/>
        <dbReference type="ChEBI" id="CHEBI:46911"/>
        <dbReference type="EC" id="3.5.3.1"/>
    </reaction>
</comment>
<keyword evidence="7 9" id="KW-0464">Manganese</keyword>
<dbReference type="PRINTS" id="PR00116">
    <property type="entry name" value="ARGINASE"/>
</dbReference>
<evidence type="ECO:0000256" key="1">
    <source>
        <dbReference type="ARBA" id="ARBA00005098"/>
    </source>
</evidence>
<feature type="binding site" evidence="9">
    <location>
        <position position="163"/>
    </location>
    <ligand>
        <name>Mn(2+)</name>
        <dbReference type="ChEBI" id="CHEBI:29035"/>
        <label>1</label>
    </ligand>
</feature>
<keyword evidence="5 9" id="KW-0479">Metal-binding</keyword>
<comment type="cofactor">
    <cofactor evidence="9 12">
        <name>Mn(2+)</name>
        <dbReference type="ChEBI" id="CHEBI:29035"/>
    </cofactor>
    <text evidence="9 12">Binds 2 manganese ions per subunit.</text>
</comment>
<evidence type="ECO:0000256" key="9">
    <source>
        <dbReference type="PIRSR" id="PIRSR036979-1"/>
    </source>
</evidence>
<feature type="binding site" evidence="9">
    <location>
        <position position="161"/>
    </location>
    <ligand>
        <name>Mn(2+)</name>
        <dbReference type="ChEBI" id="CHEBI:29035"/>
        <label>1</label>
    </ligand>
</feature>
<dbReference type="PANTHER" id="PTHR43782">
    <property type="entry name" value="ARGINASE"/>
    <property type="match status" value="1"/>
</dbReference>
<dbReference type="FunFam" id="3.40.800.10:FF:000012">
    <property type="entry name" value="Arginase"/>
    <property type="match status" value="1"/>
</dbReference>
<dbReference type="PIRSF" id="PIRSF036979">
    <property type="entry name" value="Arginase"/>
    <property type="match status" value="1"/>
</dbReference>
<dbReference type="GO" id="GO:0030145">
    <property type="term" value="F:manganese ion binding"/>
    <property type="evidence" value="ECO:0007669"/>
    <property type="project" value="TreeGrafter"/>
</dbReference>
<dbReference type="AlphaFoldDB" id="A0AAD7XIL6"/>
<evidence type="ECO:0000256" key="4">
    <source>
        <dbReference type="ARBA" id="ARBA00022503"/>
    </source>
</evidence>
<dbReference type="GO" id="GO:0005634">
    <property type="term" value="C:nucleus"/>
    <property type="evidence" value="ECO:0007669"/>
    <property type="project" value="TreeGrafter"/>
</dbReference>
<evidence type="ECO:0000256" key="5">
    <source>
        <dbReference type="ARBA" id="ARBA00022723"/>
    </source>
</evidence>
<gene>
    <name evidence="13" type="ORF">CTAYLR_006101</name>
</gene>
<comment type="caution">
    <text evidence="13">The sequence shown here is derived from an EMBL/GenBank/DDBJ whole genome shotgun (WGS) entry which is preliminary data.</text>
</comment>
<dbReference type="Proteomes" id="UP001230188">
    <property type="component" value="Unassembled WGS sequence"/>
</dbReference>
<dbReference type="Pfam" id="PF00491">
    <property type="entry name" value="Arginase"/>
    <property type="match status" value="1"/>
</dbReference>
<proteinExistence type="inferred from homology"/>
<evidence type="ECO:0000256" key="7">
    <source>
        <dbReference type="ARBA" id="ARBA00023211"/>
    </source>
</evidence>
<dbReference type="NCBIfam" id="TIGR01229">
    <property type="entry name" value="rocF_arginase"/>
    <property type="match status" value="1"/>
</dbReference>
<dbReference type="SUPFAM" id="SSF52768">
    <property type="entry name" value="Arginase/deacetylase"/>
    <property type="match status" value="1"/>
</dbReference>
<dbReference type="CDD" id="cd09989">
    <property type="entry name" value="Arginase"/>
    <property type="match status" value="1"/>
</dbReference>
<dbReference type="PANTHER" id="PTHR43782:SF3">
    <property type="entry name" value="ARGINASE"/>
    <property type="match status" value="1"/>
</dbReference>
<dbReference type="EC" id="3.5.3.1" evidence="2 12"/>